<dbReference type="RefSeq" id="WP_008704144.1">
    <property type="nucleotide sequence ID" value="NZ_AP031426.1"/>
</dbReference>
<evidence type="ECO:0000313" key="6">
    <source>
        <dbReference type="Proteomes" id="UP000366766"/>
    </source>
</evidence>
<evidence type="ECO:0008006" key="7">
    <source>
        <dbReference type="Google" id="ProtNLM"/>
    </source>
</evidence>
<evidence type="ECO:0000313" key="3">
    <source>
        <dbReference type="EMBL" id="VUX66832.1"/>
    </source>
</evidence>
<dbReference type="Proteomes" id="UP000366766">
    <property type="component" value="Unassembled WGS sequence"/>
</dbReference>
<sequence length="106" mass="12448">MALDILELRKLCIPKNIRITLHAAKRLEQRRIFLKDVIACIMNGEIIEQYPDDYPYPSCLILGMSIEDKYLHVVIGNHESDLFLITAYFPSFDKWESDFKTRKENA</sequence>
<dbReference type="EMBL" id="CABHOF010000074">
    <property type="protein sequence ID" value="VUX66832.1"/>
    <property type="molecule type" value="Genomic_DNA"/>
</dbReference>
<dbReference type="EMBL" id="CYZN01000006">
    <property type="protein sequence ID" value="CUN81078.1"/>
    <property type="molecule type" value="Genomic_DNA"/>
</dbReference>
<dbReference type="Proteomes" id="UP000095431">
    <property type="component" value="Unassembled WGS sequence"/>
</dbReference>
<dbReference type="Proteomes" id="UP000095712">
    <property type="component" value="Unassembled WGS sequence"/>
</dbReference>
<dbReference type="InterPro" id="IPR025354">
    <property type="entry name" value="DUF4258"/>
</dbReference>
<gene>
    <name evidence="3" type="ORF">BWLFYP14_03108</name>
    <name evidence="1" type="ORF">ERS852478_01126</name>
    <name evidence="2" type="ORF">ERS852523_00447</name>
</gene>
<dbReference type="OrthoDB" id="964236at2"/>
<dbReference type="eggNOG" id="ENOG5032Z5Y">
    <property type="taxonomic scope" value="Bacteria"/>
</dbReference>
<dbReference type="Pfam" id="PF14076">
    <property type="entry name" value="DUF4258"/>
    <property type="match status" value="1"/>
</dbReference>
<organism evidence="1 4">
    <name type="scientific">Blautia wexlerae</name>
    <dbReference type="NCBI Taxonomy" id="418240"/>
    <lineage>
        <taxon>Bacteria</taxon>
        <taxon>Bacillati</taxon>
        <taxon>Bacillota</taxon>
        <taxon>Clostridia</taxon>
        <taxon>Lachnospirales</taxon>
        <taxon>Lachnospiraceae</taxon>
        <taxon>Blautia</taxon>
    </lineage>
</organism>
<protein>
    <recommendedName>
        <fullName evidence="7">DUF4258 domain-containing protein</fullName>
    </recommendedName>
</protein>
<keyword evidence="6" id="KW-1185">Reference proteome</keyword>
<evidence type="ECO:0000313" key="5">
    <source>
        <dbReference type="Proteomes" id="UP000095712"/>
    </source>
</evidence>
<evidence type="ECO:0000313" key="4">
    <source>
        <dbReference type="Proteomes" id="UP000095431"/>
    </source>
</evidence>
<dbReference type="EMBL" id="CZAW01000004">
    <property type="protein sequence ID" value="CUP06948.1"/>
    <property type="molecule type" value="Genomic_DNA"/>
</dbReference>
<evidence type="ECO:0000313" key="1">
    <source>
        <dbReference type="EMBL" id="CUN81078.1"/>
    </source>
</evidence>
<reference evidence="3 6" key="2">
    <citation type="submission" date="2019-07" db="EMBL/GenBank/DDBJ databases">
        <authorList>
            <person name="Chang H.-W."/>
            <person name="Raman A."/>
            <person name="Venkatesh S."/>
            <person name="Gehrig J."/>
        </authorList>
    </citation>
    <scope>NUCLEOTIDE SEQUENCE [LARGE SCALE GENOMIC DNA]</scope>
    <source>
        <strain evidence="3">Blautia_wexlerae_LFYP_14</strain>
    </source>
</reference>
<proteinExistence type="predicted"/>
<evidence type="ECO:0000313" key="2">
    <source>
        <dbReference type="EMBL" id="CUP06948.1"/>
    </source>
</evidence>
<dbReference type="AlphaFoldDB" id="A0A174A0Y8"/>
<reference evidence="4 5" key="1">
    <citation type="submission" date="2015-09" db="EMBL/GenBank/DDBJ databases">
        <authorList>
            <consortium name="Pathogen Informatics"/>
        </authorList>
    </citation>
    <scope>NUCLEOTIDE SEQUENCE [LARGE SCALE GENOMIC DNA]</scope>
    <source>
        <strain evidence="1 4">2789STDY5834863</strain>
        <strain evidence="2 5">2789STDY5834911</strain>
    </source>
</reference>
<name>A0A174A0Y8_9FIRM</name>
<accession>A0A174A0Y8</accession>